<reference evidence="1 2" key="1">
    <citation type="submission" date="2021-07" db="EMBL/GenBank/DDBJ databases">
        <authorList>
            <consortium name="Genoscope - CEA"/>
            <person name="William W."/>
        </authorList>
    </citation>
    <scope>NUCLEOTIDE SEQUENCE [LARGE SCALE GENOMIC DNA]</scope>
</reference>
<feature type="non-terminal residue" evidence="1">
    <location>
        <position position="76"/>
    </location>
</feature>
<accession>A0A8D9M0C7</accession>
<protein>
    <submittedName>
        <fullName evidence="1">Uncharacterized protein</fullName>
    </submittedName>
</protein>
<proteinExistence type="predicted"/>
<dbReference type="EMBL" id="LS974618">
    <property type="protein sequence ID" value="CAG7893621.1"/>
    <property type="molecule type" value="Genomic_DNA"/>
</dbReference>
<feature type="non-terminal residue" evidence="1">
    <location>
        <position position="1"/>
    </location>
</feature>
<organism evidence="1 2">
    <name type="scientific">Brassica campestris</name>
    <name type="common">Field mustard</name>
    <dbReference type="NCBI Taxonomy" id="3711"/>
    <lineage>
        <taxon>Eukaryota</taxon>
        <taxon>Viridiplantae</taxon>
        <taxon>Streptophyta</taxon>
        <taxon>Embryophyta</taxon>
        <taxon>Tracheophyta</taxon>
        <taxon>Spermatophyta</taxon>
        <taxon>Magnoliopsida</taxon>
        <taxon>eudicotyledons</taxon>
        <taxon>Gunneridae</taxon>
        <taxon>Pentapetalae</taxon>
        <taxon>rosids</taxon>
        <taxon>malvids</taxon>
        <taxon>Brassicales</taxon>
        <taxon>Brassicaceae</taxon>
        <taxon>Brassiceae</taxon>
        <taxon>Brassica</taxon>
    </lineage>
</organism>
<name>A0A8D9M0C7_BRACM</name>
<dbReference type="Gramene" id="A02p25730.2_BraZ1">
    <property type="protein sequence ID" value="A02p25730.2_BraZ1.CDS.1"/>
    <property type="gene ID" value="A02g25730.2_BraZ1"/>
</dbReference>
<gene>
    <name evidence="1" type="ORF">BRAPAZ1V2_A02P25730.2</name>
</gene>
<evidence type="ECO:0000313" key="2">
    <source>
        <dbReference type="Proteomes" id="UP000694005"/>
    </source>
</evidence>
<dbReference type="AlphaFoldDB" id="A0A8D9M0C7"/>
<evidence type="ECO:0000313" key="1">
    <source>
        <dbReference type="EMBL" id="CAG7893621.1"/>
    </source>
</evidence>
<sequence>GESQLEPQSSLMVYFLCYGSQVAGGAAGQDGIYVVCSGENTWLFCATYDGFNRIDDAYSLACTFMSPLCSISSYLI</sequence>
<dbReference type="Proteomes" id="UP000694005">
    <property type="component" value="Chromosome A02"/>
</dbReference>